<evidence type="ECO:0000313" key="3">
    <source>
        <dbReference type="EMBL" id="RKE98108.1"/>
    </source>
</evidence>
<keyword evidence="3" id="KW-0808">Transferase</keyword>
<accession>A0A420DVA3</accession>
<dbReference type="SUPFAM" id="SSF53756">
    <property type="entry name" value="UDP-Glycosyltransferase/glycogen phosphorylase"/>
    <property type="match status" value="1"/>
</dbReference>
<evidence type="ECO:0000313" key="4">
    <source>
        <dbReference type="Proteomes" id="UP000284892"/>
    </source>
</evidence>
<protein>
    <submittedName>
        <fullName evidence="3">Glycosyltransferase involved in cell wall biosynthesis</fullName>
    </submittedName>
</protein>
<dbReference type="EMBL" id="RAQJ01000001">
    <property type="protein sequence ID" value="RKE98108.1"/>
    <property type="molecule type" value="Genomic_DNA"/>
</dbReference>
<feature type="domain" description="Glycosyl transferase family 1" evidence="1">
    <location>
        <begin position="176"/>
        <end position="339"/>
    </location>
</feature>
<dbReference type="GO" id="GO:0016757">
    <property type="term" value="F:glycosyltransferase activity"/>
    <property type="evidence" value="ECO:0007669"/>
    <property type="project" value="InterPro"/>
</dbReference>
<dbReference type="Pfam" id="PF13439">
    <property type="entry name" value="Glyco_transf_4"/>
    <property type="match status" value="1"/>
</dbReference>
<dbReference type="Proteomes" id="UP000284892">
    <property type="component" value="Unassembled WGS sequence"/>
</dbReference>
<reference evidence="3 4" key="1">
    <citation type="submission" date="2018-09" db="EMBL/GenBank/DDBJ databases">
        <title>Genomic Encyclopedia of Archaeal and Bacterial Type Strains, Phase II (KMG-II): from individual species to whole genera.</title>
        <authorList>
            <person name="Goeker M."/>
        </authorList>
    </citation>
    <scope>NUCLEOTIDE SEQUENCE [LARGE SCALE GENOMIC DNA]</scope>
    <source>
        <strain evidence="3 4">DSM 26283</strain>
    </source>
</reference>
<dbReference type="Gene3D" id="3.40.50.2000">
    <property type="entry name" value="Glycogen Phosphorylase B"/>
    <property type="match status" value="2"/>
</dbReference>
<dbReference type="RefSeq" id="WP_120199335.1">
    <property type="nucleotide sequence ID" value="NZ_RAQJ01000001.1"/>
</dbReference>
<dbReference type="Pfam" id="PF00534">
    <property type="entry name" value="Glycos_transf_1"/>
    <property type="match status" value="1"/>
</dbReference>
<keyword evidence="4" id="KW-1185">Reference proteome</keyword>
<name>A0A420DVA3_9FLAO</name>
<dbReference type="InterPro" id="IPR028098">
    <property type="entry name" value="Glyco_trans_4-like_N"/>
</dbReference>
<gene>
    <name evidence="3" type="ORF">BXY80_0179</name>
</gene>
<sequence>MPKSNKKKVCIVVSSLANGGAERSSALLSIMLDSLDYKVHVVTILPEIDYKYAGELLNLGEIEKGKSFISKVKKFIIFKNYLKTNNFDFVIDNRSRSSFFREIGVSRLLFNPKKTIYCVRSYNLGTYFVKPKFISRYLYKDAYKIVAVSKQIEEKIIAEYGFNNVTTIYNPVEPIEINNKVTSKPYILFFGRLVDNVKNISLLIQSYYESQLPQKGIDLILLGNGLDINLLKHKVAGLNLKDNVRFVPFMPNPYRYVKAAQFTVLTSHYEGFPRSLIESLALGVPVISVDCMSGPNEIIINEKNGLLVENYNSNALAEAMNRFINDTSLYETCKFNAKKSAEPFSMVSIAKVWKKLLN</sequence>
<evidence type="ECO:0000259" key="1">
    <source>
        <dbReference type="Pfam" id="PF00534"/>
    </source>
</evidence>
<organism evidence="3 4">
    <name type="scientific">Ichthyenterobacterium magnum</name>
    <dbReference type="NCBI Taxonomy" id="1230530"/>
    <lineage>
        <taxon>Bacteria</taxon>
        <taxon>Pseudomonadati</taxon>
        <taxon>Bacteroidota</taxon>
        <taxon>Flavobacteriia</taxon>
        <taxon>Flavobacteriales</taxon>
        <taxon>Flavobacteriaceae</taxon>
        <taxon>Ichthyenterobacterium</taxon>
    </lineage>
</organism>
<dbReference type="PANTHER" id="PTHR12526">
    <property type="entry name" value="GLYCOSYLTRANSFERASE"/>
    <property type="match status" value="1"/>
</dbReference>
<comment type="caution">
    <text evidence="3">The sequence shown here is derived from an EMBL/GenBank/DDBJ whole genome shotgun (WGS) entry which is preliminary data.</text>
</comment>
<evidence type="ECO:0000259" key="2">
    <source>
        <dbReference type="Pfam" id="PF13439"/>
    </source>
</evidence>
<feature type="domain" description="Glycosyltransferase subfamily 4-like N-terminal" evidence="2">
    <location>
        <begin position="19"/>
        <end position="173"/>
    </location>
</feature>
<dbReference type="InterPro" id="IPR001296">
    <property type="entry name" value="Glyco_trans_1"/>
</dbReference>
<dbReference type="OrthoDB" id="798298at2"/>
<dbReference type="AlphaFoldDB" id="A0A420DVA3"/>
<dbReference type="PANTHER" id="PTHR12526:SF630">
    <property type="entry name" value="GLYCOSYLTRANSFERASE"/>
    <property type="match status" value="1"/>
</dbReference>
<proteinExistence type="predicted"/>